<name>A0A4R0JXF4_9ACTN</name>
<dbReference type="Gene3D" id="3.40.50.1110">
    <property type="entry name" value="SGNH hydrolase"/>
    <property type="match status" value="1"/>
</dbReference>
<dbReference type="OrthoDB" id="2060945at2"/>
<dbReference type="EMBL" id="SJKB01000023">
    <property type="protein sequence ID" value="TCC51490.1"/>
    <property type="molecule type" value="Genomic_DNA"/>
</dbReference>
<gene>
    <name evidence="2" type="ORF">E0H73_40955</name>
</gene>
<protein>
    <recommendedName>
        <fullName evidence="1">SGNH hydrolase-type esterase domain-containing protein</fullName>
    </recommendedName>
</protein>
<dbReference type="RefSeq" id="WP_131365900.1">
    <property type="nucleotide sequence ID" value="NZ_SJKB01000023.1"/>
</dbReference>
<accession>A0A4R0JXF4</accession>
<dbReference type="Pfam" id="PF13472">
    <property type="entry name" value="Lipase_GDSL_2"/>
    <property type="match status" value="1"/>
</dbReference>
<evidence type="ECO:0000259" key="1">
    <source>
        <dbReference type="Pfam" id="PF13472"/>
    </source>
</evidence>
<evidence type="ECO:0000313" key="2">
    <source>
        <dbReference type="EMBL" id="TCC51490.1"/>
    </source>
</evidence>
<dbReference type="SUPFAM" id="SSF52266">
    <property type="entry name" value="SGNH hydrolase"/>
    <property type="match status" value="1"/>
</dbReference>
<dbReference type="InterPro" id="IPR036514">
    <property type="entry name" value="SGNH_hydro_sf"/>
</dbReference>
<dbReference type="Gene3D" id="2.60.120.260">
    <property type="entry name" value="Galactose-binding domain-like"/>
    <property type="match status" value="1"/>
</dbReference>
<dbReference type="InterPro" id="IPR013830">
    <property type="entry name" value="SGNH_hydro"/>
</dbReference>
<organism evidence="2 3">
    <name type="scientific">Kribbella pittospori</name>
    <dbReference type="NCBI Taxonomy" id="722689"/>
    <lineage>
        <taxon>Bacteria</taxon>
        <taxon>Bacillati</taxon>
        <taxon>Actinomycetota</taxon>
        <taxon>Actinomycetes</taxon>
        <taxon>Propionibacteriales</taxon>
        <taxon>Kribbellaceae</taxon>
        <taxon>Kribbella</taxon>
    </lineage>
</organism>
<evidence type="ECO:0000313" key="3">
    <source>
        <dbReference type="Proteomes" id="UP000291144"/>
    </source>
</evidence>
<feature type="domain" description="SGNH hydrolase-type esterase" evidence="1">
    <location>
        <begin position="138"/>
        <end position="308"/>
    </location>
</feature>
<proteinExistence type="predicted"/>
<dbReference type="AlphaFoldDB" id="A0A4R0JXF4"/>
<reference evidence="2 3" key="1">
    <citation type="submission" date="2019-02" db="EMBL/GenBank/DDBJ databases">
        <title>Kribbella capetownensis sp. nov. and Kribbella speibonae sp. nov., isolated from soil.</title>
        <authorList>
            <person name="Curtis S.M."/>
            <person name="Norton I."/>
            <person name="Everest G.J."/>
            <person name="Meyers P.R."/>
        </authorList>
    </citation>
    <scope>NUCLEOTIDE SEQUENCE [LARGE SCALE GENOMIC DNA]</scope>
    <source>
        <strain evidence="2 3">NRRL B-24813</strain>
    </source>
</reference>
<dbReference type="Proteomes" id="UP000291144">
    <property type="component" value="Unassembled WGS sequence"/>
</dbReference>
<sequence length="321" mass="34573">MAVRWLGAAAVVADDDGWQHFYRVDPEDRPFSADADLWAKLRMPVGIRAVFRTSAGLLELAVLAGQDCSPVDVVVDGTLAHRLPVSPGESTLRAPLPGRPVQVEVWLPQYGAFSIQEPVLIGGDATPAVETGLTWITYGSSISQCRGAAGPSETWPALVARRRGWQLTCLGIAGQCHLDPVIARTIRHTPADLISLCLGINIYTDVTFNRRSLQPHVAGFVQTIRDQQTEPPIAVVTAIRCPRFEGVRNAAGMTPDDVRHEVAEAVAALTAVGDKNLHLVDGLTLFGPEEAERFLPDGLHPSADGYRVLAERMATALSGVR</sequence>
<comment type="caution">
    <text evidence="2">The sequence shown here is derived from an EMBL/GenBank/DDBJ whole genome shotgun (WGS) entry which is preliminary data.</text>
</comment>
<keyword evidence="3" id="KW-1185">Reference proteome</keyword>